<comment type="subcellular location">
    <subcellularLocation>
        <location evidence="1 7">Cell membrane</location>
        <topology evidence="1 7">Multi-pass membrane protein</topology>
    </subcellularLocation>
</comment>
<name>A0ABV2KQG0_9HYPH</name>
<keyword evidence="5 7" id="KW-1133">Transmembrane helix</keyword>
<dbReference type="Proteomes" id="UP001549143">
    <property type="component" value="Unassembled WGS sequence"/>
</dbReference>
<dbReference type="Gene3D" id="1.10.3720.10">
    <property type="entry name" value="MetI-like"/>
    <property type="match status" value="1"/>
</dbReference>
<dbReference type="InterPro" id="IPR035906">
    <property type="entry name" value="MetI-like_sf"/>
</dbReference>
<sequence length="279" mass="29348">MTRDPGALIGATFIAALFLIALFAPVIAPFDPTAQSIVNAFAPPSWTHWFGTDEYGRDLLSRVIYGTRPALAVGLLSVVLAVAIGVPLGMIAGLRGGYVDLAVVGLVDIMMSFPSLLLALMIVTLVGSGVPVLVLAIGIANVPIFIRLARSSTLLVRELDFVSASRTFGAGNVWVMGHHVMPNIIGPIVVMGTLNIAGAIRDEAALSFLGLGVQPPQASWGNLIREGVNGILTAPWIVLISGFVLALAVLAFNMIGDSIRDILDPRDVTRTTTSSVRTK</sequence>
<feature type="transmembrane region" description="Helical" evidence="7">
    <location>
        <begin position="7"/>
        <end position="28"/>
    </location>
</feature>
<keyword evidence="6 7" id="KW-0472">Membrane</keyword>
<comment type="similarity">
    <text evidence="7">Belongs to the binding-protein-dependent transport system permease family.</text>
</comment>
<keyword evidence="3" id="KW-1003">Cell membrane</keyword>
<dbReference type="PROSITE" id="PS50928">
    <property type="entry name" value="ABC_TM1"/>
    <property type="match status" value="1"/>
</dbReference>
<dbReference type="InterPro" id="IPR050366">
    <property type="entry name" value="BP-dependent_transpt_permease"/>
</dbReference>
<dbReference type="InterPro" id="IPR025966">
    <property type="entry name" value="OppC_N"/>
</dbReference>
<evidence type="ECO:0000256" key="2">
    <source>
        <dbReference type="ARBA" id="ARBA00022448"/>
    </source>
</evidence>
<evidence type="ECO:0000256" key="3">
    <source>
        <dbReference type="ARBA" id="ARBA00022475"/>
    </source>
</evidence>
<dbReference type="EMBL" id="JBEPMN010000024">
    <property type="protein sequence ID" value="MET3663311.1"/>
    <property type="molecule type" value="Genomic_DNA"/>
</dbReference>
<accession>A0ABV2KQG0</accession>
<evidence type="ECO:0000256" key="1">
    <source>
        <dbReference type="ARBA" id="ARBA00004651"/>
    </source>
</evidence>
<evidence type="ECO:0000256" key="4">
    <source>
        <dbReference type="ARBA" id="ARBA00022692"/>
    </source>
</evidence>
<evidence type="ECO:0000256" key="5">
    <source>
        <dbReference type="ARBA" id="ARBA00022989"/>
    </source>
</evidence>
<dbReference type="SUPFAM" id="SSF161098">
    <property type="entry name" value="MetI-like"/>
    <property type="match status" value="1"/>
</dbReference>
<gene>
    <name evidence="9" type="ORF">ABID44_003667</name>
</gene>
<feature type="transmembrane region" description="Helical" evidence="7">
    <location>
        <begin position="101"/>
        <end position="123"/>
    </location>
</feature>
<evidence type="ECO:0000256" key="6">
    <source>
        <dbReference type="ARBA" id="ARBA00023136"/>
    </source>
</evidence>
<evidence type="ECO:0000313" key="10">
    <source>
        <dbReference type="Proteomes" id="UP001549143"/>
    </source>
</evidence>
<proteinExistence type="inferred from homology"/>
<dbReference type="InterPro" id="IPR000515">
    <property type="entry name" value="MetI-like"/>
</dbReference>
<feature type="transmembrane region" description="Helical" evidence="7">
    <location>
        <begin position="234"/>
        <end position="255"/>
    </location>
</feature>
<feature type="domain" description="ABC transmembrane type-1" evidence="8">
    <location>
        <begin position="67"/>
        <end position="256"/>
    </location>
</feature>
<comment type="caution">
    <text evidence="9">The sequence shown here is derived from an EMBL/GenBank/DDBJ whole genome shotgun (WGS) entry which is preliminary data.</text>
</comment>
<evidence type="ECO:0000259" key="8">
    <source>
        <dbReference type="PROSITE" id="PS50928"/>
    </source>
</evidence>
<feature type="transmembrane region" description="Helical" evidence="7">
    <location>
        <begin position="70"/>
        <end position="94"/>
    </location>
</feature>
<protein>
    <submittedName>
        <fullName evidence="9">ABC-type dipeptide/oligopeptide/nickel transport system permease subunit</fullName>
    </submittedName>
</protein>
<dbReference type="PANTHER" id="PTHR43386">
    <property type="entry name" value="OLIGOPEPTIDE TRANSPORT SYSTEM PERMEASE PROTEIN APPC"/>
    <property type="match status" value="1"/>
</dbReference>
<feature type="transmembrane region" description="Helical" evidence="7">
    <location>
        <begin position="129"/>
        <end position="149"/>
    </location>
</feature>
<dbReference type="PANTHER" id="PTHR43386:SF25">
    <property type="entry name" value="PEPTIDE ABC TRANSPORTER PERMEASE PROTEIN"/>
    <property type="match status" value="1"/>
</dbReference>
<keyword evidence="4 7" id="KW-0812">Transmembrane</keyword>
<keyword evidence="2 7" id="KW-0813">Transport</keyword>
<dbReference type="Pfam" id="PF00528">
    <property type="entry name" value="BPD_transp_1"/>
    <property type="match status" value="1"/>
</dbReference>
<keyword evidence="10" id="KW-1185">Reference proteome</keyword>
<reference evidence="9 10" key="1">
    <citation type="submission" date="2024-06" db="EMBL/GenBank/DDBJ databases">
        <title>Genomic Encyclopedia of Type Strains, Phase IV (KMG-IV): sequencing the most valuable type-strain genomes for metagenomic binning, comparative biology and taxonomic classification.</title>
        <authorList>
            <person name="Goeker M."/>
        </authorList>
    </citation>
    <scope>NUCLEOTIDE SEQUENCE [LARGE SCALE GENOMIC DNA]</scope>
    <source>
        <strain evidence="9 10">DSM 19730</strain>
    </source>
</reference>
<dbReference type="CDD" id="cd06261">
    <property type="entry name" value="TM_PBP2"/>
    <property type="match status" value="1"/>
</dbReference>
<evidence type="ECO:0000313" key="9">
    <source>
        <dbReference type="EMBL" id="MET3663311.1"/>
    </source>
</evidence>
<dbReference type="Pfam" id="PF12911">
    <property type="entry name" value="OppC_N"/>
    <property type="match status" value="1"/>
</dbReference>
<evidence type="ECO:0000256" key="7">
    <source>
        <dbReference type="RuleBase" id="RU363032"/>
    </source>
</evidence>
<organism evidence="9 10">
    <name type="scientific">Aquamicrobium ahrensii</name>
    <dbReference type="NCBI Taxonomy" id="469551"/>
    <lineage>
        <taxon>Bacteria</taxon>
        <taxon>Pseudomonadati</taxon>
        <taxon>Pseudomonadota</taxon>
        <taxon>Alphaproteobacteria</taxon>
        <taxon>Hyphomicrobiales</taxon>
        <taxon>Phyllobacteriaceae</taxon>
        <taxon>Aquamicrobium</taxon>
    </lineage>
</organism>